<accession>A0A3T0N9C9</accession>
<geneLocation type="plasmid" evidence="1 2">
    <name>pW43A</name>
</geneLocation>
<evidence type="ECO:0000313" key="2">
    <source>
        <dbReference type="Proteomes" id="UP000283063"/>
    </source>
</evidence>
<organism evidence="1 2">
    <name type="scientific">Parasedimentitalea marina</name>
    <dbReference type="NCBI Taxonomy" id="2483033"/>
    <lineage>
        <taxon>Bacteria</taxon>
        <taxon>Pseudomonadati</taxon>
        <taxon>Pseudomonadota</taxon>
        <taxon>Alphaproteobacteria</taxon>
        <taxon>Rhodobacterales</taxon>
        <taxon>Paracoccaceae</taxon>
        <taxon>Parasedimentitalea</taxon>
    </lineage>
</organism>
<dbReference type="KEGG" id="sedi:EBB79_22025"/>
<dbReference type="AlphaFoldDB" id="A0A3T0N9C9"/>
<evidence type="ECO:0000313" key="1">
    <source>
        <dbReference type="EMBL" id="AZV80640.1"/>
    </source>
</evidence>
<keyword evidence="2" id="KW-1185">Reference proteome</keyword>
<dbReference type="OrthoDB" id="7848466at2"/>
<dbReference type="Proteomes" id="UP000283063">
    <property type="component" value="Plasmid pW43A"/>
</dbReference>
<dbReference type="EMBL" id="CP033220">
    <property type="protein sequence ID" value="AZV80640.1"/>
    <property type="molecule type" value="Genomic_DNA"/>
</dbReference>
<proteinExistence type="predicted"/>
<reference evidence="1 2" key="1">
    <citation type="submission" date="2018-10" db="EMBL/GenBank/DDBJ databases">
        <title>Parasedimentitalea marina sp. nov., a psychrophilic bacterium isolated from deep seawater of the New Britain Trench.</title>
        <authorList>
            <person name="Cao J."/>
        </authorList>
    </citation>
    <scope>NUCLEOTIDE SEQUENCE [LARGE SCALE GENOMIC DNA]</scope>
    <source>
        <strain evidence="1 2">W43</strain>
        <plasmid evidence="1 2">pW43A</plasmid>
    </source>
</reference>
<keyword evidence="1" id="KW-0614">Plasmid</keyword>
<dbReference type="RefSeq" id="WP_127751151.1">
    <property type="nucleotide sequence ID" value="NZ_CP033220.1"/>
</dbReference>
<name>A0A3T0N9C9_9RHOB</name>
<gene>
    <name evidence="1" type="ORF">EBB79_22025</name>
</gene>
<protein>
    <submittedName>
        <fullName evidence="1">Uncharacterized protein</fullName>
    </submittedName>
</protein>
<sequence>MRYVSNLLTAGLGLLCYLVTAGAVLALNADPAFQHNSNAVWFENWTGLSNATLIISAPNGKRTEIFVAAGTPVYELERGVVLDGNYHYELRAATDEQIEIANPIDNGREEIASSKAKPFYKDGTFVVSRGVIITPEEINED</sequence>